<evidence type="ECO:0000256" key="1">
    <source>
        <dbReference type="PROSITE-ProRule" id="PRU00290"/>
    </source>
</evidence>
<feature type="domain" description="SAC" evidence="2">
    <location>
        <begin position="139"/>
        <end position="458"/>
    </location>
</feature>
<keyword evidence="1" id="KW-0175">Coiled coil</keyword>
<evidence type="ECO:0000259" key="2">
    <source>
        <dbReference type="PROSITE" id="PS50275"/>
    </source>
</evidence>
<reference evidence="4" key="1">
    <citation type="submission" date="2015-04" db="UniProtKB">
        <authorList>
            <consortium name="EnsemblPlants"/>
        </authorList>
    </citation>
    <scope>IDENTIFICATION</scope>
</reference>
<keyword evidence="5" id="KW-1185">Reference proteome</keyword>
<protein>
    <recommendedName>
        <fullName evidence="6">SAC domain-containing protein</fullName>
    </recommendedName>
</protein>
<dbReference type="PROSITE" id="PS50275">
    <property type="entry name" value="SAC"/>
    <property type="match status" value="1"/>
</dbReference>
<dbReference type="Proteomes" id="UP000026962">
    <property type="component" value="Chromosome 3"/>
</dbReference>
<evidence type="ECO:0000313" key="4">
    <source>
        <dbReference type="EnsemblPlants" id="OPUNC03G12990.1"/>
    </source>
</evidence>
<evidence type="ECO:0008006" key="6">
    <source>
        <dbReference type="Google" id="ProtNLM"/>
    </source>
</evidence>
<feature type="domain" description="V-SNARE coiled-coil homology" evidence="3">
    <location>
        <begin position="611"/>
        <end position="675"/>
    </location>
</feature>
<dbReference type="EnsemblPlants" id="OPUNC03G12990.1">
    <property type="protein sequence ID" value="OPUNC03G12990.1"/>
    <property type="gene ID" value="OPUNC03G12990"/>
</dbReference>
<dbReference type="eggNOG" id="KOG1983">
    <property type="taxonomic scope" value="Eukaryota"/>
</dbReference>
<proteinExistence type="predicted"/>
<dbReference type="SUPFAM" id="SSF58038">
    <property type="entry name" value="SNARE fusion complex"/>
    <property type="match status" value="1"/>
</dbReference>
<reference evidence="4" key="2">
    <citation type="submission" date="2018-05" db="EMBL/GenBank/DDBJ databases">
        <title>OpunRS2 (Oryza punctata Reference Sequence Version 2).</title>
        <authorList>
            <person name="Zhang J."/>
            <person name="Kudrna D."/>
            <person name="Lee S."/>
            <person name="Talag J."/>
            <person name="Welchert J."/>
            <person name="Wing R.A."/>
        </authorList>
    </citation>
    <scope>NUCLEOTIDE SEQUENCE [LARGE SCALE GENOMIC DNA]</scope>
</reference>
<evidence type="ECO:0000259" key="3">
    <source>
        <dbReference type="PROSITE" id="PS50892"/>
    </source>
</evidence>
<dbReference type="OMA" id="QHFITSI"/>
<dbReference type="PANTHER" id="PTHR45662">
    <property type="entry name" value="PHOSPHATIDYLINOSITIDE PHOSPHATASE SAC1"/>
    <property type="match status" value="1"/>
</dbReference>
<dbReference type="eggNOG" id="KOG1889">
    <property type="taxonomic scope" value="Eukaryota"/>
</dbReference>
<dbReference type="PROSITE" id="PS50892">
    <property type="entry name" value="V_SNARE"/>
    <property type="match status" value="1"/>
</dbReference>
<dbReference type="GO" id="GO:0005783">
    <property type="term" value="C:endoplasmic reticulum"/>
    <property type="evidence" value="ECO:0007669"/>
    <property type="project" value="TreeGrafter"/>
</dbReference>
<name>A0A0E0KCD7_ORYPU</name>
<evidence type="ECO:0000313" key="5">
    <source>
        <dbReference type="Proteomes" id="UP000026962"/>
    </source>
</evidence>
<sequence length="676" mass="75424">MATDAADEAPLLAEEPLRPGACSRELELREFHDRYVIRSIDGGGAFAVSRSNGSLRPLSAEEAAAGSDCKVSKIYGVAGVIRLLAGSYVLVITSRNDAGSYQGSPVYNVNSMKFLCCNEAIKHLTAQEKRDEAYFMSLLRIAETTHGLYYSYDRDLTLNLQRASKLPAGRVHKPLWKQADPRFVWNKNLLEEFIEAKLDEFIIPLTAQFSLKEAPVRITLFSRTRMWRRGANLEGATANFVETEQLAEYEGLMSSFIQVRGSIPLLWEQIVDLSYKPCLNIIEHEETPKVVQRHFHDLSQRYGDTVVVDLTDKQGDEGNLSNAFAAEMERIPNIRYVHFDFHHICRGGNFDNLQVLYNQIEEAIQKQGYFLINSKGEIFLEQSGIVRSNCIDCLDRTNVTQSFLARKSLDLQLQRMGALSSSDSISQSEDISDTFKKSKSYFAVWVEHGDELSLEYAGSYALKGDLVRYGRQTLPGLIKDGMSALSRYYLNNFHDGVRQDALDLISGYYTVSKSISSPFQNGGFESATYLPVASAIIVGGITATTFTLSQAVGRNAQHFITSIICAGLTAGVVALVKANGKQFCSKPQTEREKLFDGSTDVEKPRMKSTEEILTKYKFGGDAAAAAAHAKDKLKERGEKLARISQESAELQNESENFASLAHQIAKSMENKKWWKP</sequence>
<dbReference type="InterPro" id="IPR042855">
    <property type="entry name" value="V_SNARE_CC"/>
</dbReference>
<dbReference type="AlphaFoldDB" id="A0A0E0KCD7"/>
<dbReference type="Gramene" id="OPUNC03G12990.1">
    <property type="protein sequence ID" value="OPUNC03G12990.1"/>
    <property type="gene ID" value="OPUNC03G12990"/>
</dbReference>
<organism evidence="4">
    <name type="scientific">Oryza punctata</name>
    <name type="common">Red rice</name>
    <dbReference type="NCBI Taxonomy" id="4537"/>
    <lineage>
        <taxon>Eukaryota</taxon>
        <taxon>Viridiplantae</taxon>
        <taxon>Streptophyta</taxon>
        <taxon>Embryophyta</taxon>
        <taxon>Tracheophyta</taxon>
        <taxon>Spermatophyta</taxon>
        <taxon>Magnoliopsida</taxon>
        <taxon>Liliopsida</taxon>
        <taxon>Poales</taxon>
        <taxon>Poaceae</taxon>
        <taxon>BOP clade</taxon>
        <taxon>Oryzoideae</taxon>
        <taxon>Oryzeae</taxon>
        <taxon>Oryzinae</taxon>
        <taxon>Oryza</taxon>
    </lineage>
</organism>
<dbReference type="Pfam" id="PF02383">
    <property type="entry name" value="Syja_N"/>
    <property type="match status" value="1"/>
</dbReference>
<dbReference type="GO" id="GO:0043812">
    <property type="term" value="F:phosphatidylinositol-4-phosphate phosphatase activity"/>
    <property type="evidence" value="ECO:0007669"/>
    <property type="project" value="TreeGrafter"/>
</dbReference>
<dbReference type="PANTHER" id="PTHR45662:SF10">
    <property type="entry name" value="PHOSPHOINOSITIDE PHOSPHATASE SAC8"/>
    <property type="match status" value="1"/>
</dbReference>
<dbReference type="InterPro" id="IPR002013">
    <property type="entry name" value="SAC_dom"/>
</dbReference>
<dbReference type="Gene3D" id="1.20.5.110">
    <property type="match status" value="1"/>
</dbReference>
<accession>A0A0E0KCD7</accession>
<dbReference type="STRING" id="4537.A0A0E0KCD7"/>
<dbReference type="GO" id="GO:0046856">
    <property type="term" value="P:phosphatidylinositol dephosphorylation"/>
    <property type="evidence" value="ECO:0007669"/>
    <property type="project" value="TreeGrafter"/>
</dbReference>
<dbReference type="CDD" id="cd15873">
    <property type="entry name" value="R-SNARE_STXBP5_6"/>
    <property type="match status" value="1"/>
</dbReference>